<dbReference type="PANTHER" id="PTHR43739">
    <property type="entry name" value="XYLOGLUCANASE (EUROFUNG)"/>
    <property type="match status" value="1"/>
</dbReference>
<dbReference type="GO" id="GO:0010411">
    <property type="term" value="P:xyloglucan metabolic process"/>
    <property type="evidence" value="ECO:0007669"/>
    <property type="project" value="TreeGrafter"/>
</dbReference>
<dbReference type="Gene3D" id="2.130.10.10">
    <property type="entry name" value="YVTN repeat-like/Quinoprotein amine dehydrogenase"/>
    <property type="match status" value="3"/>
</dbReference>
<sequence>DGGESWRLVSPEGKSIGNRSNYYGQIIVNPNDEDQVYVLSSRVDESTDGGRTWRRAFRYGGDNHVLWINPENSKHILMGYDYGMAITFDSGENWYHPDELSMAQLYAIGVDMDYPYNVYGGMQDFGSWKGPSTKKGRFPIRFEDWEHVQGGDGFYNQVDPTNSRWLYSESQFGDLSRIDQKTGKRKNISMEGKPGMRFNWNAPFLLSPHNPNVIYHGANMVLRSSNRGESWEKISPDLTTNDSKKMKGVGAVQYCTVTTLDESPIEQGILWVGTDDGNVHLTKNGGKNWAKLNDRIPGNPGQWVSRVIASHHDAGTAYLTYTGFHRDDFRPFVFKTTDFGETWISLAINLPDESINVIREDRKNPNLLFIGTDKAVHVSIDGGQNWSKMKNNMPTIPVHDLVIHPRENDLVVGTHGRGFFITDISPLQDLTPDVLSKDVHMFA</sequence>
<accession>X0RHB6</accession>
<reference evidence="1" key="1">
    <citation type="journal article" date="2014" name="Front. Microbiol.">
        <title>High frequency of phylogenetically diverse reductive dehalogenase-homologous genes in deep subseafloor sedimentary metagenomes.</title>
        <authorList>
            <person name="Kawai M."/>
            <person name="Futagami T."/>
            <person name="Toyoda A."/>
            <person name="Takaki Y."/>
            <person name="Nishi S."/>
            <person name="Hori S."/>
            <person name="Arai W."/>
            <person name="Tsubouchi T."/>
            <person name="Morono Y."/>
            <person name="Uchiyama I."/>
            <person name="Ito T."/>
            <person name="Fujiyama A."/>
            <person name="Inagaki F."/>
            <person name="Takami H."/>
        </authorList>
    </citation>
    <scope>NUCLEOTIDE SEQUENCE</scope>
    <source>
        <strain evidence="1">Expedition CK06-06</strain>
    </source>
</reference>
<feature type="non-terminal residue" evidence="1">
    <location>
        <position position="443"/>
    </location>
</feature>
<proteinExistence type="predicted"/>
<dbReference type="SUPFAM" id="SSF110296">
    <property type="entry name" value="Oligoxyloglucan reducing end-specific cellobiohydrolase"/>
    <property type="match status" value="1"/>
</dbReference>
<gene>
    <name evidence="1" type="ORF">S01H1_09933</name>
</gene>
<evidence type="ECO:0000313" key="1">
    <source>
        <dbReference type="EMBL" id="GAF68264.1"/>
    </source>
</evidence>
<feature type="non-terminal residue" evidence="1">
    <location>
        <position position="1"/>
    </location>
</feature>
<dbReference type="InterPro" id="IPR015943">
    <property type="entry name" value="WD40/YVTN_repeat-like_dom_sf"/>
</dbReference>
<dbReference type="InterPro" id="IPR052025">
    <property type="entry name" value="Xyloglucanase_GH74"/>
</dbReference>
<evidence type="ECO:0008006" key="2">
    <source>
        <dbReference type="Google" id="ProtNLM"/>
    </source>
</evidence>
<dbReference type="AlphaFoldDB" id="X0RHB6"/>
<name>X0RHB6_9ZZZZ</name>
<dbReference type="PANTHER" id="PTHR43739:SF5">
    <property type="entry name" value="EXO-ALPHA-SIALIDASE"/>
    <property type="match status" value="1"/>
</dbReference>
<organism evidence="1">
    <name type="scientific">marine sediment metagenome</name>
    <dbReference type="NCBI Taxonomy" id="412755"/>
    <lineage>
        <taxon>unclassified sequences</taxon>
        <taxon>metagenomes</taxon>
        <taxon>ecological metagenomes</taxon>
    </lineage>
</organism>
<comment type="caution">
    <text evidence="1">The sequence shown here is derived from an EMBL/GenBank/DDBJ whole genome shotgun (WGS) entry which is preliminary data.</text>
</comment>
<dbReference type="EMBL" id="BARS01005073">
    <property type="protein sequence ID" value="GAF68264.1"/>
    <property type="molecule type" value="Genomic_DNA"/>
</dbReference>
<protein>
    <recommendedName>
        <fullName evidence="2">Sortilin N-terminal domain-containing protein</fullName>
    </recommendedName>
</protein>